<feature type="transmembrane region" description="Helical" evidence="2">
    <location>
        <begin position="567"/>
        <end position="591"/>
    </location>
</feature>
<evidence type="ECO:0000259" key="4">
    <source>
        <dbReference type="PROSITE" id="PS50060"/>
    </source>
</evidence>
<feature type="domain" description="MAM" evidence="4">
    <location>
        <begin position="22"/>
        <end position="238"/>
    </location>
</feature>
<dbReference type="GO" id="GO:0016020">
    <property type="term" value="C:membrane"/>
    <property type="evidence" value="ECO:0007669"/>
    <property type="project" value="InterPro"/>
</dbReference>
<dbReference type="AlphaFoldDB" id="A0A818XMZ5"/>
<feature type="chain" id="PRO_5032568435" evidence="3">
    <location>
        <begin position="18"/>
        <end position="732"/>
    </location>
</feature>
<dbReference type="SUPFAM" id="SSF50630">
    <property type="entry name" value="Acid proteases"/>
    <property type="match status" value="1"/>
</dbReference>
<dbReference type="PROSITE" id="PS50060">
    <property type="entry name" value="MAM_2"/>
    <property type="match status" value="1"/>
</dbReference>
<name>A0A818XMZ5_9BILA</name>
<protein>
    <submittedName>
        <fullName evidence="6">Uncharacterized protein</fullName>
    </submittedName>
</protein>
<feature type="region of interest" description="Disordered" evidence="1">
    <location>
        <begin position="262"/>
        <end position="504"/>
    </location>
</feature>
<keyword evidence="3" id="KW-0732">Signal</keyword>
<accession>A0A818XMZ5</accession>
<keyword evidence="2" id="KW-0812">Transmembrane</keyword>
<dbReference type="Pfam" id="PF00629">
    <property type="entry name" value="MAM"/>
    <property type="match status" value="1"/>
</dbReference>
<evidence type="ECO:0000256" key="1">
    <source>
        <dbReference type="SAM" id="MobiDB-lite"/>
    </source>
</evidence>
<evidence type="ECO:0000259" key="5">
    <source>
        <dbReference type="PROSITE" id="PS51767"/>
    </source>
</evidence>
<evidence type="ECO:0000313" key="7">
    <source>
        <dbReference type="Proteomes" id="UP000663881"/>
    </source>
</evidence>
<dbReference type="PROSITE" id="PS51767">
    <property type="entry name" value="PEPTIDASE_A1"/>
    <property type="match status" value="1"/>
</dbReference>
<dbReference type="InterPro" id="IPR021109">
    <property type="entry name" value="Peptidase_aspartic_dom_sf"/>
</dbReference>
<evidence type="ECO:0000256" key="3">
    <source>
        <dbReference type="SAM" id="SignalP"/>
    </source>
</evidence>
<comment type="caution">
    <text evidence="6">The sequence shown here is derived from an EMBL/GenBank/DDBJ whole genome shotgun (WGS) entry which is preliminary data.</text>
</comment>
<feature type="compositionally biased region" description="Low complexity" evidence="1">
    <location>
        <begin position="270"/>
        <end position="490"/>
    </location>
</feature>
<dbReference type="InterPro" id="IPR033121">
    <property type="entry name" value="PEPTIDASE_A1"/>
</dbReference>
<evidence type="ECO:0000256" key="2">
    <source>
        <dbReference type="SAM" id="Phobius"/>
    </source>
</evidence>
<feature type="non-terminal residue" evidence="6">
    <location>
        <position position="732"/>
    </location>
</feature>
<dbReference type="EMBL" id="CAJOAY010000813">
    <property type="protein sequence ID" value="CAF3739600.1"/>
    <property type="molecule type" value="Genomic_DNA"/>
</dbReference>
<feature type="domain" description="Peptidase A1" evidence="5">
    <location>
        <begin position="697"/>
        <end position="732"/>
    </location>
</feature>
<gene>
    <name evidence="6" type="ORF">OKA104_LOCUS15013</name>
</gene>
<keyword evidence="2" id="KW-0472">Membrane</keyword>
<sequence length="732" mass="77168">MSCILIVLLHTFILCRSQIINFQCNFDTTPLTDDCQFISTTGGPAMTADTGPDAAATAPRQPLSDVKAISSPTMPNNEYCVLPYTYTEGGWAMHFCRRFTATNIACPTESGPGQCNAGSYGLIKPSSIGTLPIDLTYVATVQKSSNREQCLDFYYYITDTTENAKIEISWESDEEIDSIIDVTAVPSENKWQHKQVSFMGPSSLSSYKIAFRVMRDRQVVNFNFAFDEIYIYDGSCGNVFDIDNELFYFIFVYFHRHTDDLTNATPEPITTDARTTDTDAPTPDTAAPTTDAAAPTTDTAALTTATDASTTDTAAPTTDTAAPPTDTATPAKDTAASTTDTAAPTTATDAPTTATDAPPTDTAASTTDTDAPPTDTDAPPTDTDAATTDTAAPTTATDTPPTDTDASTTDTVAPPTDSAAPTTDTTAPTTATTALTTATAAPMTTAAAPMTTTAAPTTSTAAPTTTTAAPMTTTAAPTTATDAPTTSTAASSIATNPISSDTPTVQTSYMEITTAKTVTSKACSQITFTSYKNIYEYFETTTTTSTTPPTTGSTTTPNMPTDTAPNLALILPLAIGIPVSLGIIGSIAYYFKIIKPKHKINVNTTTTDDIPMVSPNNTTDNNTTVDALQTTANVIVSSGEATFASKDAGIKRITMQKVYRTCNDDTTRYKCHGRGKHTKRSASATETTLDQFWGAFWMGLITIGTPGQIFYSQLDTGSSDLWVPGQQCGAAC</sequence>
<dbReference type="Gene3D" id="2.60.120.200">
    <property type="match status" value="1"/>
</dbReference>
<dbReference type="Gene3D" id="2.40.70.10">
    <property type="entry name" value="Acid Proteases"/>
    <property type="match status" value="1"/>
</dbReference>
<dbReference type="Pfam" id="PF00026">
    <property type="entry name" value="Asp"/>
    <property type="match status" value="1"/>
</dbReference>
<feature type="compositionally biased region" description="Polar residues" evidence="1">
    <location>
        <begin position="491"/>
        <end position="504"/>
    </location>
</feature>
<organism evidence="6 7">
    <name type="scientific">Adineta steineri</name>
    <dbReference type="NCBI Taxonomy" id="433720"/>
    <lineage>
        <taxon>Eukaryota</taxon>
        <taxon>Metazoa</taxon>
        <taxon>Spiralia</taxon>
        <taxon>Gnathifera</taxon>
        <taxon>Rotifera</taxon>
        <taxon>Eurotatoria</taxon>
        <taxon>Bdelloidea</taxon>
        <taxon>Adinetida</taxon>
        <taxon>Adinetidae</taxon>
        <taxon>Adineta</taxon>
    </lineage>
</organism>
<dbReference type="Proteomes" id="UP000663881">
    <property type="component" value="Unassembled WGS sequence"/>
</dbReference>
<keyword evidence="2" id="KW-1133">Transmembrane helix</keyword>
<proteinExistence type="predicted"/>
<feature type="signal peptide" evidence="3">
    <location>
        <begin position="1"/>
        <end position="17"/>
    </location>
</feature>
<evidence type="ECO:0000313" key="6">
    <source>
        <dbReference type="EMBL" id="CAF3739600.1"/>
    </source>
</evidence>
<dbReference type="InterPro" id="IPR000998">
    <property type="entry name" value="MAM_dom"/>
</dbReference>
<reference evidence="6" key="1">
    <citation type="submission" date="2021-02" db="EMBL/GenBank/DDBJ databases">
        <authorList>
            <person name="Nowell W R."/>
        </authorList>
    </citation>
    <scope>NUCLEOTIDE SEQUENCE</scope>
</reference>